<name>A0ABS3Q3Q2_9GAMM</name>
<organism evidence="2 3">
    <name type="scientific">Thiomicrorhabdus marina</name>
    <dbReference type="NCBI Taxonomy" id="2818442"/>
    <lineage>
        <taxon>Bacteria</taxon>
        <taxon>Pseudomonadati</taxon>
        <taxon>Pseudomonadota</taxon>
        <taxon>Gammaproteobacteria</taxon>
        <taxon>Thiotrichales</taxon>
        <taxon>Piscirickettsiaceae</taxon>
        <taxon>Thiomicrorhabdus</taxon>
    </lineage>
</organism>
<dbReference type="Gene3D" id="3.30.700.10">
    <property type="entry name" value="Glycoprotein, Type 4 Pilin"/>
    <property type="match status" value="1"/>
</dbReference>
<keyword evidence="3" id="KW-1185">Reference proteome</keyword>
<dbReference type="EMBL" id="JAGETV010000006">
    <property type="protein sequence ID" value="MBO1926957.1"/>
    <property type="molecule type" value="Genomic_DNA"/>
</dbReference>
<keyword evidence="1" id="KW-0812">Transmembrane</keyword>
<dbReference type="InterPro" id="IPR045584">
    <property type="entry name" value="Pilin-like"/>
</dbReference>
<feature type="transmembrane region" description="Helical" evidence="1">
    <location>
        <begin position="12"/>
        <end position="41"/>
    </location>
</feature>
<keyword evidence="1" id="KW-1133">Transmembrane helix</keyword>
<proteinExistence type="predicted"/>
<dbReference type="RefSeq" id="WP_208148403.1">
    <property type="nucleotide sequence ID" value="NZ_JAGETV010000006.1"/>
</dbReference>
<evidence type="ECO:0000256" key="1">
    <source>
        <dbReference type="SAM" id="Phobius"/>
    </source>
</evidence>
<comment type="caution">
    <text evidence="2">The sequence shown here is derived from an EMBL/GenBank/DDBJ whole genome shotgun (WGS) entry which is preliminary data.</text>
</comment>
<gene>
    <name evidence="2" type="ORF">J3998_05155</name>
</gene>
<dbReference type="SUPFAM" id="SSF54523">
    <property type="entry name" value="Pili subunits"/>
    <property type="match status" value="1"/>
</dbReference>
<protein>
    <submittedName>
        <fullName evidence="2">Prepilin-type N-terminal cleavage/methylation domain-containing protein</fullName>
    </submittedName>
</protein>
<dbReference type="NCBIfam" id="TIGR02532">
    <property type="entry name" value="IV_pilin_GFxxxE"/>
    <property type="match status" value="1"/>
</dbReference>
<dbReference type="Gene3D" id="2.160.20.160">
    <property type="match status" value="1"/>
</dbReference>
<keyword evidence="1" id="KW-0472">Membrane</keyword>
<sequence length="534" mass="56957">MISFKFKEKMQLGFTLVEIAIVLMIVGLLIGGGVSTIGAYLDNARQNHTKNNLELTKRATLDFVMVNYHMPCPDTDGDGRENRDADNKACSSAKGTVPYVDIGRSLADSSDDYGNVFAYGVTLDVTDQAQIVAVTGIATDELYGEFEPSYFANQDVTSEANTNKPSNYEIPIILPLFGLDTPPTSQTPATANKNYVVCKKTAVSCSSASPAVDIEVEDIPAVIVAFNENGNGITLSSCNGSNWGALEEENCNDDLYLLKNYFSDGVYDDQMVTISAYEIKQQVLDRLNSFNLESKDGPNYGGYEVIYLRNVDNANDLNVGNGEDNSFYIGAKQGEDGEILDVDGDGVADEAGDLSAVVNLKDGDDRLYLEGSVVTGGNADLGDGDDRLTVEGSIIGIVTMGTGSDISIIQSGVSGTFDAGDGNDTIDIYGTISDGAVVSSGGKDNKESDNDTLTFHGSVMDGEIDMGDGNDTMRFTASSGELSFGVNAIIDGESGNNTLEVENMTLEEFETLIGESASDNSGKFRNFNEIQLKN</sequence>
<reference evidence="2 3" key="1">
    <citation type="submission" date="2021-03" db="EMBL/GenBank/DDBJ databases">
        <title>Thiomicrorhabdus sp.nov.,novel sulfur-oxidizing bacteria isolated from coastal sediment.</title>
        <authorList>
            <person name="Liu X."/>
        </authorList>
    </citation>
    <scope>NUCLEOTIDE SEQUENCE [LARGE SCALE GENOMIC DNA]</scope>
    <source>
        <strain evidence="2 3">6S2-11</strain>
    </source>
</reference>
<dbReference type="Proteomes" id="UP000664835">
    <property type="component" value="Unassembled WGS sequence"/>
</dbReference>
<evidence type="ECO:0000313" key="3">
    <source>
        <dbReference type="Proteomes" id="UP000664835"/>
    </source>
</evidence>
<accession>A0ABS3Q3Q2</accession>
<evidence type="ECO:0000313" key="2">
    <source>
        <dbReference type="EMBL" id="MBO1926957.1"/>
    </source>
</evidence>
<dbReference type="InterPro" id="IPR012902">
    <property type="entry name" value="N_methyl_site"/>
</dbReference>